<name>A0ABU8HE79_9BACI</name>
<evidence type="ECO:0000259" key="1">
    <source>
        <dbReference type="Pfam" id="PF13229"/>
    </source>
</evidence>
<dbReference type="InterPro" id="IPR011050">
    <property type="entry name" value="Pectin_lyase_fold/virulence"/>
</dbReference>
<keyword evidence="3" id="KW-1185">Reference proteome</keyword>
<comment type="caution">
    <text evidence="2">The sequence shown here is derived from an EMBL/GenBank/DDBJ whole genome shotgun (WGS) entry which is preliminary data.</text>
</comment>
<dbReference type="InterPro" id="IPR006626">
    <property type="entry name" value="PbH1"/>
</dbReference>
<dbReference type="RefSeq" id="WP_336587114.1">
    <property type="nucleotide sequence ID" value="NZ_JBBAXC010000008.1"/>
</dbReference>
<feature type="domain" description="Right handed beta helix" evidence="1">
    <location>
        <begin position="66"/>
        <end position="214"/>
    </location>
</feature>
<dbReference type="Gene3D" id="2.160.20.10">
    <property type="entry name" value="Single-stranded right-handed beta-helix, Pectin lyase-like"/>
    <property type="match status" value="1"/>
</dbReference>
<gene>
    <name evidence="2" type="ORF">WAK64_11465</name>
</gene>
<dbReference type="EMBL" id="JBBAXC010000008">
    <property type="protein sequence ID" value="MEI5907674.1"/>
    <property type="molecule type" value="Genomic_DNA"/>
</dbReference>
<sequence>MVLRLVPTDFLTVQAAIDASSSGDSIKILAGKFDGFEVDVDNLKIFGCGIGRTIIEGAPAQGSDDGVVVISDRITLQDFTIQGFPDEGVRINTNFNVLKNIESKLNIGSGIQLIGDNNLIIECSILMNRDDGFNISPGQNNCILKCESNVNDGTGYSFSNVNNKLLLSTAKENIDDGLLINDSFNTIIGNISNKNNARGILVGAGDGNNNIIKNLTCNNSGSGIEIEDGAFVNAIDSNIARNNGTDVTDAGILIEDSAADNTIRFNEAKNNFEFDIEAIPPADTANTFDGNKCGNSSPPGLCT</sequence>
<evidence type="ECO:0000313" key="2">
    <source>
        <dbReference type="EMBL" id="MEI5907674.1"/>
    </source>
</evidence>
<protein>
    <submittedName>
        <fullName evidence="2">Right-handed parallel beta-helix repeat-containing protein</fullName>
    </submittedName>
</protein>
<accession>A0ABU8HE79</accession>
<organism evidence="2 3">
    <name type="scientific">Bacillus spongiae</name>
    <dbReference type="NCBI Taxonomy" id="2683610"/>
    <lineage>
        <taxon>Bacteria</taxon>
        <taxon>Bacillati</taxon>
        <taxon>Bacillota</taxon>
        <taxon>Bacilli</taxon>
        <taxon>Bacillales</taxon>
        <taxon>Bacillaceae</taxon>
        <taxon>Bacillus</taxon>
    </lineage>
</organism>
<dbReference type="Pfam" id="PF13229">
    <property type="entry name" value="Beta_helix"/>
    <property type="match status" value="1"/>
</dbReference>
<proteinExistence type="predicted"/>
<dbReference type="SMART" id="SM00710">
    <property type="entry name" value="PbH1"/>
    <property type="match status" value="6"/>
</dbReference>
<dbReference type="InterPro" id="IPR039448">
    <property type="entry name" value="Beta_helix"/>
</dbReference>
<dbReference type="Proteomes" id="UP001312865">
    <property type="component" value="Unassembled WGS sequence"/>
</dbReference>
<dbReference type="SUPFAM" id="SSF51126">
    <property type="entry name" value="Pectin lyase-like"/>
    <property type="match status" value="1"/>
</dbReference>
<reference evidence="2 3" key="1">
    <citation type="journal article" date="2018" name="J. Microbiol.">
        <title>Bacillus spongiae sp. nov., isolated from sponge of Jeju Island.</title>
        <authorList>
            <person name="Lee G.E."/>
            <person name="Im W.T."/>
            <person name="Park J.S."/>
        </authorList>
    </citation>
    <scope>NUCLEOTIDE SEQUENCE [LARGE SCALE GENOMIC DNA]</scope>
    <source>
        <strain evidence="2 3">135PIL107-10</strain>
    </source>
</reference>
<evidence type="ECO:0000313" key="3">
    <source>
        <dbReference type="Proteomes" id="UP001312865"/>
    </source>
</evidence>
<dbReference type="InterPro" id="IPR012334">
    <property type="entry name" value="Pectin_lyas_fold"/>
</dbReference>